<sequence>MKDRLSIYKESMESLPLHRFLGLKVEELGEGDSRVSIPINSNTLNVAGKLHGGVTYTVSDVAAFLALSSLLEPGEFAVTIDYQCSIYRGTGSGPVTFHARVARRAHRLAFMNVEVLGPGGELLAEARVTKAITRRQAPEIYR</sequence>
<dbReference type="InterPro" id="IPR039298">
    <property type="entry name" value="ACOT13"/>
</dbReference>
<name>A0A5S4ZQX8_9FIRM</name>
<keyword evidence="2" id="KW-0378">Hydrolase</keyword>
<dbReference type="InterPro" id="IPR003736">
    <property type="entry name" value="PAAI_dom"/>
</dbReference>
<gene>
    <name evidence="4" type="ORF">LX24_01839</name>
</gene>
<dbReference type="InterPro" id="IPR029069">
    <property type="entry name" value="HotDog_dom_sf"/>
</dbReference>
<accession>A0A5S4ZQX8</accession>
<dbReference type="Gene3D" id="3.10.129.10">
    <property type="entry name" value="Hotdog Thioesterase"/>
    <property type="match status" value="1"/>
</dbReference>
<dbReference type="Proteomes" id="UP000323166">
    <property type="component" value="Unassembled WGS sequence"/>
</dbReference>
<evidence type="ECO:0000256" key="1">
    <source>
        <dbReference type="ARBA" id="ARBA00008324"/>
    </source>
</evidence>
<dbReference type="PANTHER" id="PTHR21660:SF1">
    <property type="entry name" value="ACYL-COENZYME A THIOESTERASE 13"/>
    <property type="match status" value="1"/>
</dbReference>
<dbReference type="GO" id="GO:0047617">
    <property type="term" value="F:fatty acyl-CoA hydrolase activity"/>
    <property type="evidence" value="ECO:0007669"/>
    <property type="project" value="InterPro"/>
</dbReference>
<proteinExistence type="inferred from homology"/>
<evidence type="ECO:0000313" key="5">
    <source>
        <dbReference type="Proteomes" id="UP000323166"/>
    </source>
</evidence>
<evidence type="ECO:0000313" key="4">
    <source>
        <dbReference type="EMBL" id="TYO95110.1"/>
    </source>
</evidence>
<organism evidence="4 5">
    <name type="scientific">Desulfallas thermosapovorans DSM 6562</name>
    <dbReference type="NCBI Taxonomy" id="1121431"/>
    <lineage>
        <taxon>Bacteria</taxon>
        <taxon>Bacillati</taxon>
        <taxon>Bacillota</taxon>
        <taxon>Clostridia</taxon>
        <taxon>Eubacteriales</taxon>
        <taxon>Desulfallaceae</taxon>
        <taxon>Desulfallas</taxon>
    </lineage>
</organism>
<comment type="similarity">
    <text evidence="1">Belongs to the thioesterase PaaI family.</text>
</comment>
<dbReference type="AlphaFoldDB" id="A0A5S4ZQX8"/>
<dbReference type="SUPFAM" id="SSF54637">
    <property type="entry name" value="Thioesterase/thiol ester dehydrase-isomerase"/>
    <property type="match status" value="1"/>
</dbReference>
<feature type="domain" description="Thioesterase" evidence="3">
    <location>
        <begin position="48"/>
        <end position="121"/>
    </location>
</feature>
<protein>
    <submittedName>
        <fullName evidence="4">Uncharacterized protein (TIGR00369 family)</fullName>
    </submittedName>
</protein>
<comment type="caution">
    <text evidence="4">The sequence shown here is derived from an EMBL/GenBank/DDBJ whole genome shotgun (WGS) entry which is preliminary data.</text>
</comment>
<keyword evidence="5" id="KW-1185">Reference proteome</keyword>
<dbReference type="CDD" id="cd03443">
    <property type="entry name" value="PaaI_thioesterase"/>
    <property type="match status" value="1"/>
</dbReference>
<dbReference type="NCBIfam" id="TIGR00369">
    <property type="entry name" value="unchar_dom_1"/>
    <property type="match status" value="1"/>
</dbReference>
<reference evidence="4 5" key="1">
    <citation type="submission" date="2019-07" db="EMBL/GenBank/DDBJ databases">
        <title>Genomic Encyclopedia of Type Strains, Phase I: the one thousand microbial genomes (KMG-I) project.</title>
        <authorList>
            <person name="Kyrpides N."/>
        </authorList>
    </citation>
    <scope>NUCLEOTIDE SEQUENCE [LARGE SCALE GENOMIC DNA]</scope>
    <source>
        <strain evidence="4 5">DSM 6562</strain>
    </source>
</reference>
<dbReference type="Pfam" id="PF03061">
    <property type="entry name" value="4HBT"/>
    <property type="match status" value="1"/>
</dbReference>
<dbReference type="RefSeq" id="WP_166511845.1">
    <property type="nucleotide sequence ID" value="NZ_VNHM01000009.1"/>
</dbReference>
<evidence type="ECO:0000259" key="3">
    <source>
        <dbReference type="Pfam" id="PF03061"/>
    </source>
</evidence>
<evidence type="ECO:0000256" key="2">
    <source>
        <dbReference type="ARBA" id="ARBA00022801"/>
    </source>
</evidence>
<dbReference type="EMBL" id="VNHM01000009">
    <property type="protein sequence ID" value="TYO95110.1"/>
    <property type="molecule type" value="Genomic_DNA"/>
</dbReference>
<dbReference type="InterPro" id="IPR006683">
    <property type="entry name" value="Thioestr_dom"/>
</dbReference>
<dbReference type="PANTHER" id="PTHR21660">
    <property type="entry name" value="THIOESTERASE SUPERFAMILY MEMBER-RELATED"/>
    <property type="match status" value="1"/>
</dbReference>